<feature type="repeat" description="TPR" evidence="1">
    <location>
        <begin position="422"/>
        <end position="455"/>
    </location>
</feature>
<dbReference type="InterPro" id="IPR019734">
    <property type="entry name" value="TPR_rpt"/>
</dbReference>
<dbReference type="Proteomes" id="UP000016160">
    <property type="component" value="Chromosome"/>
</dbReference>
<dbReference type="Pfam" id="PF13174">
    <property type="entry name" value="TPR_6"/>
    <property type="match status" value="1"/>
</dbReference>
<proteinExistence type="predicted"/>
<dbReference type="eggNOG" id="COG2304">
    <property type="taxonomic scope" value="Bacteria"/>
</dbReference>
<gene>
    <name evidence="5" type="ORF">BN863_6820</name>
</gene>
<dbReference type="SUPFAM" id="SSF53300">
    <property type="entry name" value="vWA-like"/>
    <property type="match status" value="1"/>
</dbReference>
<dbReference type="Pfam" id="PF13519">
    <property type="entry name" value="VWA_2"/>
    <property type="match status" value="1"/>
</dbReference>
<evidence type="ECO:0000259" key="4">
    <source>
        <dbReference type="Pfam" id="PF13519"/>
    </source>
</evidence>
<dbReference type="OrthoDB" id="9807628at2"/>
<dbReference type="PANTHER" id="PTHR22550:SF14">
    <property type="entry name" value="VWFA DOMAIN-CONTAINING PROTEIN"/>
    <property type="match status" value="1"/>
</dbReference>
<reference evidence="5 6" key="1">
    <citation type="journal article" date="2013" name="Appl. Environ. Microbiol.">
        <title>The genome of the alga-associated marine flavobacterium Formosa agariphila KMM 3901T reveals a broad potential for degradation of algal polysaccharides.</title>
        <authorList>
            <person name="Mann A.J."/>
            <person name="Hahnke R.L."/>
            <person name="Huang S."/>
            <person name="Werner J."/>
            <person name="Xing P."/>
            <person name="Barbeyron T."/>
            <person name="Huettel B."/>
            <person name="Stueber K."/>
            <person name="Reinhardt R."/>
            <person name="Harder J."/>
            <person name="Gloeckner F.O."/>
            <person name="Amann R.I."/>
            <person name="Teeling H."/>
        </authorList>
    </citation>
    <scope>NUCLEOTIDE SEQUENCE [LARGE SCALE GENOMIC DNA]</scope>
    <source>
        <strain evidence="6">DSM 15362 / KCTC 12365 / LMG 23005 / KMM 3901</strain>
    </source>
</reference>
<dbReference type="Pfam" id="PF13181">
    <property type="entry name" value="TPR_8"/>
    <property type="match status" value="1"/>
</dbReference>
<evidence type="ECO:0000256" key="2">
    <source>
        <dbReference type="SAM" id="MobiDB-lite"/>
    </source>
</evidence>
<keyword evidence="3" id="KW-0812">Transmembrane</keyword>
<dbReference type="SUPFAM" id="SSF48452">
    <property type="entry name" value="TPR-like"/>
    <property type="match status" value="1"/>
</dbReference>
<organism evidence="5 6">
    <name type="scientific">Formosa agariphila (strain DSM 15362 / KCTC 12365 / LMG 23005 / KMM 3901 / M-2Alg 35-1)</name>
    <dbReference type="NCBI Taxonomy" id="1347342"/>
    <lineage>
        <taxon>Bacteria</taxon>
        <taxon>Pseudomonadati</taxon>
        <taxon>Bacteroidota</taxon>
        <taxon>Flavobacteriia</taxon>
        <taxon>Flavobacteriales</taxon>
        <taxon>Flavobacteriaceae</taxon>
        <taxon>Formosa</taxon>
    </lineage>
</organism>
<dbReference type="AlphaFoldDB" id="T2KK64"/>
<dbReference type="PROSITE" id="PS50005">
    <property type="entry name" value="TPR"/>
    <property type="match status" value="1"/>
</dbReference>
<keyword evidence="6" id="KW-1185">Reference proteome</keyword>
<dbReference type="RefSeq" id="WP_051774461.1">
    <property type="nucleotide sequence ID" value="NZ_HG315671.1"/>
</dbReference>
<feature type="transmembrane region" description="Helical" evidence="3">
    <location>
        <begin position="66"/>
        <end position="87"/>
    </location>
</feature>
<dbReference type="InterPro" id="IPR050768">
    <property type="entry name" value="UPF0353/GerABKA_families"/>
</dbReference>
<evidence type="ECO:0000313" key="5">
    <source>
        <dbReference type="EMBL" id="CDF78394.1"/>
    </source>
</evidence>
<dbReference type="InterPro" id="IPR002035">
    <property type="entry name" value="VWF_A"/>
</dbReference>
<accession>T2KK64</accession>
<keyword evidence="3" id="KW-1133">Transmembrane helix</keyword>
<protein>
    <submittedName>
        <fullName evidence="5">Mg-chelatase subunit ChlD</fullName>
    </submittedName>
</protein>
<dbReference type="InterPro" id="IPR036465">
    <property type="entry name" value="vWFA_dom_sf"/>
</dbReference>
<dbReference type="InterPro" id="IPR011990">
    <property type="entry name" value="TPR-like_helical_dom_sf"/>
</dbReference>
<dbReference type="Gene3D" id="3.40.50.410">
    <property type="entry name" value="von Willebrand factor, type A domain"/>
    <property type="match status" value="1"/>
</dbReference>
<feature type="transmembrane region" description="Helical" evidence="3">
    <location>
        <begin position="20"/>
        <end position="38"/>
    </location>
</feature>
<keyword evidence="3" id="KW-0472">Membrane</keyword>
<dbReference type="Gene3D" id="1.25.40.10">
    <property type="entry name" value="Tetratricopeptide repeat domain"/>
    <property type="match status" value="1"/>
</dbReference>
<dbReference type="HOGENOM" id="CLU_024570_3_2_10"/>
<dbReference type="EMBL" id="HG315671">
    <property type="protein sequence ID" value="CDF78394.1"/>
    <property type="molecule type" value="Genomic_DNA"/>
</dbReference>
<sequence>MEIWKDIDWEKFHFLRAEYLWYGLPVAIIILLCIFLYGESNAWKKHIAKHLQPYVIQKGTTWKSRLVYLFILLLFAIGFIGFLGPTWSEKKAPAKKVASKLVIALDLSQSMLTTDVSPNRLERAKFKINDFLDANPRAETALIVFAASTHTVIPFTTDYKIISDNLDGLQPHMMPQRGTGFRMLLQKLDTLFVNNKAPGKILLFTDDLDGIDPPALSALVQEHNVALNIYPMATPTGGHVPSFYNHKVALKDNGKVVNSALQADKVNALRGIEGITVVDMTLDKSDVTLLAEDISDHLIFEEKPKNEDEDWEDKGYLLVIPLMVLFLFCFRKGWSLLGVVLLVSLSSCTSDNPESKDKDNTEAFQYKDLWYTKAYQAQQEYDTKDYLAAAEGFKDPMRKGVSYYKGGNYVKAKQAFQQDSTASGQYNLGLTYVKLGDLEQAHAVFESVVKNNPEMAQAQQNLTSLEEAMAKQSGMSVDESEVEEDKPNAKNKKNDSMEDLSGGGQKATKKDMEKERAEEEAATGKRKGKELDELPDDFKSGKGAIPKNILMRKVDDDPALFLTRKFKYQVKKQQVDVEKTQTSW</sequence>
<feature type="domain" description="VWFA" evidence="4">
    <location>
        <begin position="101"/>
        <end position="206"/>
    </location>
</feature>
<evidence type="ECO:0000256" key="3">
    <source>
        <dbReference type="SAM" id="Phobius"/>
    </source>
</evidence>
<evidence type="ECO:0000313" key="6">
    <source>
        <dbReference type="Proteomes" id="UP000016160"/>
    </source>
</evidence>
<dbReference type="STRING" id="1347342.BN863_6820"/>
<feature type="region of interest" description="Disordered" evidence="2">
    <location>
        <begin position="467"/>
        <end position="543"/>
    </location>
</feature>
<evidence type="ECO:0000256" key="1">
    <source>
        <dbReference type="PROSITE-ProRule" id="PRU00339"/>
    </source>
</evidence>
<dbReference type="PANTHER" id="PTHR22550">
    <property type="entry name" value="SPORE GERMINATION PROTEIN"/>
    <property type="match status" value="1"/>
</dbReference>
<feature type="compositionally biased region" description="Basic and acidic residues" evidence="2">
    <location>
        <begin position="485"/>
        <end position="496"/>
    </location>
</feature>
<dbReference type="PATRIC" id="fig|1347342.6.peg.686"/>
<feature type="compositionally biased region" description="Basic and acidic residues" evidence="2">
    <location>
        <begin position="508"/>
        <end position="540"/>
    </location>
</feature>
<keyword evidence="1" id="KW-0802">TPR repeat</keyword>
<name>T2KK64_FORAG</name>
<dbReference type="eggNOG" id="COG0457">
    <property type="taxonomic scope" value="Bacteria"/>
</dbReference>